<protein>
    <recommendedName>
        <fullName evidence="2">Potassium channel domain-containing protein</fullName>
    </recommendedName>
</protein>
<evidence type="ECO:0000259" key="2">
    <source>
        <dbReference type="Pfam" id="PF07885"/>
    </source>
</evidence>
<evidence type="ECO:0000256" key="1">
    <source>
        <dbReference type="SAM" id="Phobius"/>
    </source>
</evidence>
<name>A0A0F5Y872_9CYAN</name>
<dbReference type="Proteomes" id="UP000033607">
    <property type="component" value="Unassembled WGS sequence"/>
</dbReference>
<dbReference type="EMBL" id="LATL02000061">
    <property type="protein sequence ID" value="KKD35121.1"/>
    <property type="molecule type" value="Genomic_DNA"/>
</dbReference>
<proteinExistence type="predicted"/>
<comment type="caution">
    <text evidence="3">The sequence shown here is derived from an EMBL/GenBank/DDBJ whole genome shotgun (WGS) entry which is preliminary data.</text>
</comment>
<accession>A0A0F5Y872</accession>
<dbReference type="Pfam" id="PF07885">
    <property type="entry name" value="Ion_trans_2"/>
    <property type="match status" value="1"/>
</dbReference>
<dbReference type="OrthoDB" id="3422146at2"/>
<feature type="domain" description="Potassium channel" evidence="2">
    <location>
        <begin position="83"/>
        <end position="154"/>
    </location>
</feature>
<organism evidence="3 4">
    <name type="scientific">Limnoraphis robusta CS-951</name>
    <dbReference type="NCBI Taxonomy" id="1637645"/>
    <lineage>
        <taxon>Bacteria</taxon>
        <taxon>Bacillati</taxon>
        <taxon>Cyanobacteriota</taxon>
        <taxon>Cyanophyceae</taxon>
        <taxon>Oscillatoriophycideae</taxon>
        <taxon>Oscillatoriales</taxon>
        <taxon>Sirenicapillariaceae</taxon>
        <taxon>Limnoraphis</taxon>
    </lineage>
</organism>
<dbReference type="InterPro" id="IPR013099">
    <property type="entry name" value="K_chnl_dom"/>
</dbReference>
<keyword evidence="1" id="KW-0472">Membrane</keyword>
<evidence type="ECO:0000313" key="3">
    <source>
        <dbReference type="EMBL" id="KKD35121.1"/>
    </source>
</evidence>
<reference evidence="3 4" key="1">
    <citation type="submission" date="2015-06" db="EMBL/GenBank/DDBJ databases">
        <title>Draft genome assembly of filamentous brackish cyanobacterium Limnoraphis robusta strain CS-951.</title>
        <authorList>
            <person name="Willis A."/>
            <person name="Parks M."/>
            <person name="Burford M.A."/>
        </authorList>
    </citation>
    <scope>NUCLEOTIDE SEQUENCE [LARGE SCALE GENOMIC DNA]</scope>
    <source>
        <strain evidence="3 4">CS-951</strain>
    </source>
</reference>
<keyword evidence="1" id="KW-0812">Transmembrane</keyword>
<dbReference type="AlphaFoldDB" id="A0A0F5Y872"/>
<dbReference type="Gene3D" id="1.10.287.70">
    <property type="match status" value="1"/>
</dbReference>
<keyword evidence="1" id="KW-1133">Transmembrane helix</keyword>
<dbReference type="RefSeq" id="WP_046281717.1">
    <property type="nucleotide sequence ID" value="NZ_LATL02000061.1"/>
</dbReference>
<evidence type="ECO:0000313" key="4">
    <source>
        <dbReference type="Proteomes" id="UP000033607"/>
    </source>
</evidence>
<dbReference type="SUPFAM" id="SSF81324">
    <property type="entry name" value="Voltage-gated potassium channels"/>
    <property type="match status" value="1"/>
</dbReference>
<feature type="transmembrane region" description="Helical" evidence="1">
    <location>
        <begin position="6"/>
        <end position="27"/>
    </location>
</feature>
<sequence>MSFGLTVFGIFILLIVTLDVLITTLTVGGGGPLTSRLSARIWAIALKLHRHHSNHRILGTIGLSLLVFMTLLWFALTWLAWTLVFVSGEGAVVTSSNLIPATFWERVYFVGYTLSTLGQGNYQPQGSPWQIATAITSINGFFLVTLTFAYLVPVVSAASQKRSCATYIASLGGTADEIITRAWNGKDFGQLDQHLIALSAMLTQLGENHLTYPILHYFHSIERYRAMTLSIVALDDALTLLQYGIPPNHQPDGAALRSVRRASAAFVATLKSAYLNPTEETPPLPALKLVRLEGIPTVSDSQFQQATQHLSQRRRILLELIRNDGWTWDAIASTRTTSRASNLDDHSALDDVVYMGVDRLPKT</sequence>
<gene>
    <name evidence="3" type="ORF">WN50_27055</name>
</gene>
<feature type="transmembrane region" description="Helical" evidence="1">
    <location>
        <begin position="131"/>
        <end position="152"/>
    </location>
</feature>
<feature type="transmembrane region" description="Helical" evidence="1">
    <location>
        <begin position="57"/>
        <end position="81"/>
    </location>
</feature>